<feature type="transmembrane region" description="Helical" evidence="1">
    <location>
        <begin position="90"/>
        <end position="112"/>
    </location>
</feature>
<dbReference type="EMBL" id="BPVZ01000062">
    <property type="protein sequence ID" value="GKV23238.1"/>
    <property type="molecule type" value="Genomic_DNA"/>
</dbReference>
<protein>
    <submittedName>
        <fullName evidence="2">Uncharacterized protein</fullName>
    </submittedName>
</protein>
<evidence type="ECO:0000256" key="1">
    <source>
        <dbReference type="SAM" id="Phobius"/>
    </source>
</evidence>
<comment type="caution">
    <text evidence="2">The sequence shown here is derived from an EMBL/GenBank/DDBJ whole genome shotgun (WGS) entry which is preliminary data.</text>
</comment>
<dbReference type="Proteomes" id="UP001054252">
    <property type="component" value="Unassembled WGS sequence"/>
</dbReference>
<keyword evidence="1" id="KW-0472">Membrane</keyword>
<accession>A0AAV5KF59</accession>
<keyword evidence="1" id="KW-0812">Transmembrane</keyword>
<feature type="transmembrane region" description="Helical" evidence="1">
    <location>
        <begin position="12"/>
        <end position="34"/>
    </location>
</feature>
<name>A0AAV5KF59_9ROSI</name>
<proteinExistence type="predicted"/>
<organism evidence="2 3">
    <name type="scientific">Rubroshorea leprosula</name>
    <dbReference type="NCBI Taxonomy" id="152421"/>
    <lineage>
        <taxon>Eukaryota</taxon>
        <taxon>Viridiplantae</taxon>
        <taxon>Streptophyta</taxon>
        <taxon>Embryophyta</taxon>
        <taxon>Tracheophyta</taxon>
        <taxon>Spermatophyta</taxon>
        <taxon>Magnoliopsida</taxon>
        <taxon>eudicotyledons</taxon>
        <taxon>Gunneridae</taxon>
        <taxon>Pentapetalae</taxon>
        <taxon>rosids</taxon>
        <taxon>malvids</taxon>
        <taxon>Malvales</taxon>
        <taxon>Dipterocarpaceae</taxon>
        <taxon>Rubroshorea</taxon>
    </lineage>
</organism>
<keyword evidence="1" id="KW-1133">Transmembrane helix</keyword>
<evidence type="ECO:0000313" key="3">
    <source>
        <dbReference type="Proteomes" id="UP001054252"/>
    </source>
</evidence>
<sequence length="120" mass="13742">MLALLWLHLEFILMLLNLLIDQLYVIFQIITYLLNPSEHSVKRKKNCDDAVFPVVDSSHGQKLRKESFDFFRDYATKSLVSSSITPTIQLLLHASTLSIGLILTYLSCARLGNPLEFFKP</sequence>
<evidence type="ECO:0000313" key="2">
    <source>
        <dbReference type="EMBL" id="GKV23238.1"/>
    </source>
</evidence>
<gene>
    <name evidence="2" type="ORF">SLEP1_g32988</name>
</gene>
<reference evidence="2 3" key="1">
    <citation type="journal article" date="2021" name="Commun. Biol.">
        <title>The genome of Shorea leprosula (Dipterocarpaceae) highlights the ecological relevance of drought in aseasonal tropical rainforests.</title>
        <authorList>
            <person name="Ng K.K.S."/>
            <person name="Kobayashi M.J."/>
            <person name="Fawcett J.A."/>
            <person name="Hatakeyama M."/>
            <person name="Paape T."/>
            <person name="Ng C.H."/>
            <person name="Ang C.C."/>
            <person name="Tnah L.H."/>
            <person name="Lee C.T."/>
            <person name="Nishiyama T."/>
            <person name="Sese J."/>
            <person name="O'Brien M.J."/>
            <person name="Copetti D."/>
            <person name="Mohd Noor M.I."/>
            <person name="Ong R.C."/>
            <person name="Putra M."/>
            <person name="Sireger I.Z."/>
            <person name="Indrioko S."/>
            <person name="Kosugi Y."/>
            <person name="Izuno A."/>
            <person name="Isagi Y."/>
            <person name="Lee S.L."/>
            <person name="Shimizu K.K."/>
        </authorList>
    </citation>
    <scope>NUCLEOTIDE SEQUENCE [LARGE SCALE GENOMIC DNA]</scope>
    <source>
        <strain evidence="2">214</strain>
    </source>
</reference>
<dbReference type="AlphaFoldDB" id="A0AAV5KF59"/>
<keyword evidence="3" id="KW-1185">Reference proteome</keyword>